<dbReference type="GO" id="GO:0015979">
    <property type="term" value="P:photosynthesis"/>
    <property type="evidence" value="ECO:0007669"/>
    <property type="project" value="InterPro"/>
</dbReference>
<evidence type="ECO:0000256" key="2">
    <source>
        <dbReference type="ARBA" id="ARBA00008182"/>
    </source>
</evidence>
<sequence>METSNSSSAKIKELIKKANVFALPKHSKLTESNRKILDSANTSKRLLSLEELNILCENSHCNAKKLEELQRKLPSLINEAKAILLRKQPEITEKGGALYPEERAEACWRDCFHFARISIYGTAVGETNITDKEGLKAVHELYSILEVPVDALTICLKELQLKCREIYSERNEKEDIKLLDGCFNHLAEKMNSKK</sequence>
<dbReference type="InterPro" id="IPR009050">
    <property type="entry name" value="Globin-like_sf"/>
</dbReference>
<evidence type="ECO:0000313" key="6">
    <source>
        <dbReference type="EMBL" id="AHZ34011.1"/>
    </source>
</evidence>
<name>A0A024CH45_9SYNE</name>
<proteinExistence type="inferred from homology"/>
<accession>A0A024CH45</accession>
<comment type="subcellular location">
    <subcellularLocation>
        <location evidence="1">Endomembrane system</location>
    </subcellularLocation>
</comment>
<feature type="coiled-coil region" evidence="5">
    <location>
        <begin position="49"/>
        <end position="86"/>
    </location>
</feature>
<dbReference type="GO" id="GO:0030089">
    <property type="term" value="C:phycobilisome"/>
    <property type="evidence" value="ECO:0007669"/>
    <property type="project" value="InterPro"/>
</dbReference>
<evidence type="ECO:0000256" key="4">
    <source>
        <dbReference type="ARBA" id="ARBA00023307"/>
    </source>
</evidence>
<evidence type="ECO:0000256" key="1">
    <source>
        <dbReference type="ARBA" id="ARBA00004308"/>
    </source>
</evidence>
<keyword evidence="5" id="KW-0175">Coiled coil</keyword>
<protein>
    <submittedName>
        <fullName evidence="6">Allophycocyanin-like protein</fullName>
    </submittedName>
</protein>
<comment type="similarity">
    <text evidence="2">Belongs to the phycobiliprotein family.</text>
</comment>
<evidence type="ECO:0000256" key="3">
    <source>
        <dbReference type="ARBA" id="ARBA00022991"/>
    </source>
</evidence>
<dbReference type="AlphaFoldDB" id="A0A024CH45"/>
<keyword evidence="4" id="KW-0089">Bile pigment</keyword>
<dbReference type="GO" id="GO:0012505">
    <property type="term" value="C:endomembrane system"/>
    <property type="evidence" value="ECO:0007669"/>
    <property type="project" value="UniProtKB-SubCell"/>
</dbReference>
<dbReference type="InterPro" id="IPR012128">
    <property type="entry name" value="Phycobilisome_asu/bsu"/>
</dbReference>
<organism evidence="6">
    <name type="scientific">uncultured Synechococcus sp</name>
    <dbReference type="NCBI Taxonomy" id="154535"/>
    <lineage>
        <taxon>Bacteria</taxon>
        <taxon>Bacillati</taxon>
        <taxon>Cyanobacteriota</taxon>
        <taxon>Cyanophyceae</taxon>
        <taxon>Synechococcales</taxon>
        <taxon>Synechococcaceae</taxon>
        <taxon>Synechococcus</taxon>
        <taxon>environmental samples</taxon>
    </lineage>
</organism>
<dbReference type="Gene3D" id="1.10.490.20">
    <property type="entry name" value="Phycocyanins"/>
    <property type="match status" value="1"/>
</dbReference>
<dbReference type="InterPro" id="IPR038719">
    <property type="entry name" value="Phycobilisome_asu/bsu_sf"/>
</dbReference>
<dbReference type="Pfam" id="PF00502">
    <property type="entry name" value="Phycobilisome"/>
    <property type="match status" value="1"/>
</dbReference>
<gene>
    <name evidence="6" type="primary">aplA</name>
</gene>
<dbReference type="EMBL" id="KF846550">
    <property type="protein sequence ID" value="AHZ34011.1"/>
    <property type="molecule type" value="Genomic_DNA"/>
</dbReference>
<evidence type="ECO:0000256" key="5">
    <source>
        <dbReference type="SAM" id="Coils"/>
    </source>
</evidence>
<keyword evidence="3" id="KW-0157">Chromophore</keyword>
<reference evidence="6" key="1">
    <citation type="journal article" date="2014" name="FEMS Microbiol. Ecol.">
        <title>Development of a targeted metagenomic approach to study a genomic region involved in light harvesting in marine Synechococcus.</title>
        <authorList>
            <person name="Humily F."/>
            <person name="Farrant G.K."/>
            <person name="Marie D."/>
            <person name="Perennou M."/>
            <person name="Mazard S."/>
            <person name="Labadie K."/>
            <person name="Aury J.-M."/>
            <person name="Wincker P."/>
            <person name="Nicolas Segui A."/>
            <person name="Scanlan D.J."/>
            <person name="Garczarek L."/>
        </authorList>
    </citation>
    <scope>NUCLEOTIDE SEQUENCE</scope>
</reference>
<dbReference type="SUPFAM" id="SSF46458">
    <property type="entry name" value="Globin-like"/>
    <property type="match status" value="1"/>
</dbReference>